<dbReference type="EMBL" id="CABFNQ020000768">
    <property type="protein sequence ID" value="CAH0043017.1"/>
    <property type="molecule type" value="Genomic_DNA"/>
</dbReference>
<proteinExistence type="predicted"/>
<reference evidence="1" key="1">
    <citation type="submission" date="2021-10" db="EMBL/GenBank/DDBJ databases">
        <authorList>
            <person name="Piombo E."/>
        </authorList>
    </citation>
    <scope>NUCLEOTIDE SEQUENCE</scope>
</reference>
<sequence>MEANVPTSNNPPIDLDLLYDLAEGYQLRIHFQPLPLYNPSTLYDDLEFLPPLLRLAFAAITFKFADNPLYRGWEGPVGDVYLKRCRENVMELALDGVSKLEVLQALCLLALCEIKGMTTEVMNFVETLY</sequence>
<comment type="caution">
    <text evidence="1">The sequence shown here is derived from an EMBL/GenBank/DDBJ whole genome shotgun (WGS) entry which is preliminary data.</text>
</comment>
<evidence type="ECO:0000313" key="2">
    <source>
        <dbReference type="Proteomes" id="UP000696573"/>
    </source>
</evidence>
<accession>A0A9N9YUT3</accession>
<keyword evidence="2" id="KW-1185">Reference proteome</keyword>
<dbReference type="AlphaFoldDB" id="A0A9N9YUT3"/>
<protein>
    <submittedName>
        <fullName evidence="1">Uncharacterized protein</fullName>
    </submittedName>
</protein>
<name>A0A9N9YUT3_9HYPO</name>
<evidence type="ECO:0000313" key="1">
    <source>
        <dbReference type="EMBL" id="CAH0043017.1"/>
    </source>
</evidence>
<gene>
    <name evidence="1" type="ORF">CRHIZ90672A_00004910</name>
</gene>
<dbReference type="Proteomes" id="UP000696573">
    <property type="component" value="Unassembled WGS sequence"/>
</dbReference>
<organism evidence="1 2">
    <name type="scientific">Clonostachys rhizophaga</name>
    <dbReference type="NCBI Taxonomy" id="160324"/>
    <lineage>
        <taxon>Eukaryota</taxon>
        <taxon>Fungi</taxon>
        <taxon>Dikarya</taxon>
        <taxon>Ascomycota</taxon>
        <taxon>Pezizomycotina</taxon>
        <taxon>Sordariomycetes</taxon>
        <taxon>Hypocreomycetidae</taxon>
        <taxon>Hypocreales</taxon>
        <taxon>Bionectriaceae</taxon>
        <taxon>Clonostachys</taxon>
    </lineage>
</organism>